<accession>A0A9X0AZZ3</accession>
<comment type="caution">
    <text evidence="1">The sequence shown here is derived from an EMBL/GenBank/DDBJ whole genome shotgun (WGS) entry which is preliminary data.</text>
</comment>
<organism evidence="1 2">
    <name type="scientific">Sclerotinia nivalis</name>
    <dbReference type="NCBI Taxonomy" id="352851"/>
    <lineage>
        <taxon>Eukaryota</taxon>
        <taxon>Fungi</taxon>
        <taxon>Dikarya</taxon>
        <taxon>Ascomycota</taxon>
        <taxon>Pezizomycotina</taxon>
        <taxon>Leotiomycetes</taxon>
        <taxon>Helotiales</taxon>
        <taxon>Sclerotiniaceae</taxon>
        <taxon>Sclerotinia</taxon>
    </lineage>
</organism>
<dbReference type="EMBL" id="JAPEIS010000001">
    <property type="protein sequence ID" value="KAJ8071920.1"/>
    <property type="molecule type" value="Genomic_DNA"/>
</dbReference>
<dbReference type="Proteomes" id="UP001152300">
    <property type="component" value="Unassembled WGS sequence"/>
</dbReference>
<evidence type="ECO:0000313" key="1">
    <source>
        <dbReference type="EMBL" id="KAJ8071920.1"/>
    </source>
</evidence>
<sequence length="162" mass="18588">MSTISSYLSPEFLRLEHQFKEVDSSCDVHGLNKKWFLDQMKDCVVGIDDRNAIQQQCIQVVKEYHGECPNKYPLYSLSPVWQNTFVGVLILNVLWIFDEYCAEQQYARDIMKADHKDLPKVLDKVFKSELECGDSDIKTTVTGEGEDSTPVRGALYEPPALY</sequence>
<protein>
    <submittedName>
        <fullName evidence="1">Uncharacterized protein</fullName>
    </submittedName>
</protein>
<evidence type="ECO:0000313" key="2">
    <source>
        <dbReference type="Proteomes" id="UP001152300"/>
    </source>
</evidence>
<reference evidence="1" key="1">
    <citation type="submission" date="2022-11" db="EMBL/GenBank/DDBJ databases">
        <title>Genome Resource of Sclerotinia nivalis Strain SnTB1, a Plant Pathogen Isolated from American Ginseng.</title>
        <authorList>
            <person name="Fan S."/>
        </authorList>
    </citation>
    <scope>NUCLEOTIDE SEQUENCE</scope>
    <source>
        <strain evidence="1">SnTB1</strain>
    </source>
</reference>
<proteinExistence type="predicted"/>
<keyword evidence="2" id="KW-1185">Reference proteome</keyword>
<name>A0A9X0AZZ3_9HELO</name>
<gene>
    <name evidence="1" type="ORF">OCU04_002225</name>
</gene>
<dbReference type="AlphaFoldDB" id="A0A9X0AZZ3"/>